<feature type="compositionally biased region" description="Basic and acidic residues" evidence="1">
    <location>
        <begin position="1"/>
        <end position="13"/>
    </location>
</feature>
<dbReference type="AlphaFoldDB" id="A0A0B6ZWD3"/>
<accession>A0A0B6ZWD3</accession>
<gene>
    <name evidence="3" type="primary">ORF81239</name>
</gene>
<name>A0A0B6ZWD3_9EUPU</name>
<feature type="transmembrane region" description="Helical" evidence="2">
    <location>
        <begin position="41"/>
        <end position="69"/>
    </location>
</feature>
<dbReference type="EMBL" id="HACG01025271">
    <property type="protein sequence ID" value="CEK72136.1"/>
    <property type="molecule type" value="Transcribed_RNA"/>
</dbReference>
<feature type="compositionally biased region" description="Basic and acidic residues" evidence="1">
    <location>
        <begin position="94"/>
        <end position="109"/>
    </location>
</feature>
<feature type="region of interest" description="Disordered" evidence="1">
    <location>
        <begin position="90"/>
        <end position="109"/>
    </location>
</feature>
<proteinExistence type="predicted"/>
<reference evidence="3" key="1">
    <citation type="submission" date="2014-12" db="EMBL/GenBank/DDBJ databases">
        <title>Insight into the proteome of Arion vulgaris.</title>
        <authorList>
            <person name="Aradska J."/>
            <person name="Bulat T."/>
            <person name="Smidak R."/>
            <person name="Sarate P."/>
            <person name="Gangsoo J."/>
            <person name="Sialana F."/>
            <person name="Bilban M."/>
            <person name="Lubec G."/>
        </authorList>
    </citation>
    <scope>NUCLEOTIDE SEQUENCE</scope>
    <source>
        <tissue evidence="3">Skin</tissue>
    </source>
</reference>
<evidence type="ECO:0000313" key="3">
    <source>
        <dbReference type="EMBL" id="CEK72136.1"/>
    </source>
</evidence>
<feature type="compositionally biased region" description="Basic and acidic residues" evidence="1">
    <location>
        <begin position="24"/>
        <end position="35"/>
    </location>
</feature>
<keyword evidence="2" id="KW-1133">Transmembrane helix</keyword>
<feature type="region of interest" description="Disordered" evidence="1">
    <location>
        <begin position="1"/>
        <end position="35"/>
    </location>
</feature>
<feature type="non-terminal residue" evidence="3">
    <location>
        <position position="1"/>
    </location>
</feature>
<evidence type="ECO:0000256" key="1">
    <source>
        <dbReference type="SAM" id="MobiDB-lite"/>
    </source>
</evidence>
<protein>
    <submittedName>
        <fullName evidence="3">Uncharacterized protein</fullName>
    </submittedName>
</protein>
<sequence length="109" mass="12275">HNATDEHSDHQHSGSDSNPNHGFSKADSDEEHHHNRTEFPVWARILCAGVAIGVFLFYLGVGIPCNACGSRDKLRVLRKWMFNQNQPVPTEEVLTEKPTEKTKPLSEQV</sequence>
<evidence type="ECO:0000256" key="2">
    <source>
        <dbReference type="SAM" id="Phobius"/>
    </source>
</evidence>
<keyword evidence="2" id="KW-0812">Transmembrane</keyword>
<keyword evidence="2" id="KW-0472">Membrane</keyword>
<organism evidence="3">
    <name type="scientific">Arion vulgaris</name>
    <dbReference type="NCBI Taxonomy" id="1028688"/>
    <lineage>
        <taxon>Eukaryota</taxon>
        <taxon>Metazoa</taxon>
        <taxon>Spiralia</taxon>
        <taxon>Lophotrochozoa</taxon>
        <taxon>Mollusca</taxon>
        <taxon>Gastropoda</taxon>
        <taxon>Heterobranchia</taxon>
        <taxon>Euthyneura</taxon>
        <taxon>Panpulmonata</taxon>
        <taxon>Eupulmonata</taxon>
        <taxon>Stylommatophora</taxon>
        <taxon>Helicina</taxon>
        <taxon>Arionoidea</taxon>
        <taxon>Arionidae</taxon>
        <taxon>Arion</taxon>
    </lineage>
</organism>